<dbReference type="AlphaFoldDB" id="A0AAV4NYK2"/>
<reference evidence="1 2" key="1">
    <citation type="submission" date="2021-06" db="EMBL/GenBank/DDBJ databases">
        <title>Caerostris extrusa draft genome.</title>
        <authorList>
            <person name="Kono N."/>
            <person name="Arakawa K."/>
        </authorList>
    </citation>
    <scope>NUCLEOTIDE SEQUENCE [LARGE SCALE GENOMIC DNA]</scope>
</reference>
<protein>
    <submittedName>
        <fullName evidence="1">Uncharacterized protein</fullName>
    </submittedName>
</protein>
<comment type="caution">
    <text evidence="1">The sequence shown here is derived from an EMBL/GenBank/DDBJ whole genome shotgun (WGS) entry which is preliminary data.</text>
</comment>
<gene>
    <name evidence="1" type="ORF">CEXT_52981</name>
</gene>
<keyword evidence="2" id="KW-1185">Reference proteome</keyword>
<dbReference type="EMBL" id="BPLR01003800">
    <property type="protein sequence ID" value="GIX88820.1"/>
    <property type="molecule type" value="Genomic_DNA"/>
</dbReference>
<dbReference type="Proteomes" id="UP001054945">
    <property type="component" value="Unassembled WGS sequence"/>
</dbReference>
<proteinExistence type="predicted"/>
<name>A0AAV4NYK2_CAEEX</name>
<evidence type="ECO:0000313" key="2">
    <source>
        <dbReference type="Proteomes" id="UP001054945"/>
    </source>
</evidence>
<evidence type="ECO:0000313" key="1">
    <source>
        <dbReference type="EMBL" id="GIX88820.1"/>
    </source>
</evidence>
<organism evidence="1 2">
    <name type="scientific">Caerostris extrusa</name>
    <name type="common">Bark spider</name>
    <name type="synonym">Caerostris bankana</name>
    <dbReference type="NCBI Taxonomy" id="172846"/>
    <lineage>
        <taxon>Eukaryota</taxon>
        <taxon>Metazoa</taxon>
        <taxon>Ecdysozoa</taxon>
        <taxon>Arthropoda</taxon>
        <taxon>Chelicerata</taxon>
        <taxon>Arachnida</taxon>
        <taxon>Araneae</taxon>
        <taxon>Araneomorphae</taxon>
        <taxon>Entelegynae</taxon>
        <taxon>Araneoidea</taxon>
        <taxon>Araneidae</taxon>
        <taxon>Caerostris</taxon>
    </lineage>
</organism>
<accession>A0AAV4NYK2</accession>
<sequence length="106" mass="11543">MAGREGKELLLLLPQRKNPIVGGEGGEREDCCCCSMELCPNFGCHVLITDRAVPEPFENKEVVLTPQNSKNCFPKSHKKISIAVKKCPMGTTQNCLGGASKEIIIL</sequence>